<reference evidence="1 2" key="1">
    <citation type="submission" date="2016-11" db="EMBL/GenBank/DDBJ databases">
        <authorList>
            <person name="Jaros S."/>
            <person name="Januszkiewicz K."/>
            <person name="Wedrychowicz H."/>
        </authorList>
    </citation>
    <scope>NUCLEOTIDE SEQUENCE [LARGE SCALE GENOMIC DNA]</scope>
    <source>
        <strain evidence="1 2">DSM 17477</strain>
    </source>
</reference>
<dbReference type="RefSeq" id="WP_073046025.1">
    <property type="nucleotide sequence ID" value="NZ_FQZL01000004.1"/>
</dbReference>
<organism evidence="1 2">
    <name type="scientific">Dethiosulfatibacter aminovorans DSM 17477</name>
    <dbReference type="NCBI Taxonomy" id="1121476"/>
    <lineage>
        <taxon>Bacteria</taxon>
        <taxon>Bacillati</taxon>
        <taxon>Bacillota</taxon>
        <taxon>Tissierellia</taxon>
        <taxon>Dethiosulfatibacter</taxon>
    </lineage>
</organism>
<dbReference type="Proteomes" id="UP000184052">
    <property type="component" value="Unassembled WGS sequence"/>
</dbReference>
<sequence length="65" mass="7745">MNDKELMEYLLQNNYIVTKVELNHPDMSFICMKSVGEPLDKYGEEFTLQTYDLSLLIDAKKIWKR</sequence>
<evidence type="ECO:0000313" key="1">
    <source>
        <dbReference type="EMBL" id="SHI41986.1"/>
    </source>
</evidence>
<gene>
    <name evidence="1" type="ORF">SAMN02745751_00307</name>
</gene>
<accession>A0A1M6AZU4</accession>
<evidence type="ECO:0000313" key="2">
    <source>
        <dbReference type="Proteomes" id="UP000184052"/>
    </source>
</evidence>
<dbReference type="AlphaFoldDB" id="A0A1M6AZU4"/>
<protein>
    <submittedName>
        <fullName evidence="1">Uncharacterized protein</fullName>
    </submittedName>
</protein>
<proteinExistence type="predicted"/>
<name>A0A1M6AZU4_9FIRM</name>
<dbReference type="EMBL" id="FQZL01000004">
    <property type="protein sequence ID" value="SHI41986.1"/>
    <property type="molecule type" value="Genomic_DNA"/>
</dbReference>
<keyword evidence="2" id="KW-1185">Reference proteome</keyword>